<keyword evidence="6 8" id="KW-1133">Transmembrane helix</keyword>
<evidence type="ECO:0000256" key="5">
    <source>
        <dbReference type="ARBA" id="ARBA00022692"/>
    </source>
</evidence>
<gene>
    <name evidence="9" type="ORF">A2774_02295</name>
</gene>
<dbReference type="EMBL" id="MFZG01000010">
    <property type="protein sequence ID" value="OGK17208.1"/>
    <property type="molecule type" value="Genomic_DNA"/>
</dbReference>
<feature type="transmembrane region" description="Helical" evidence="8">
    <location>
        <begin position="261"/>
        <end position="282"/>
    </location>
</feature>
<feature type="transmembrane region" description="Helical" evidence="8">
    <location>
        <begin position="98"/>
        <end position="121"/>
    </location>
</feature>
<proteinExistence type="predicted"/>
<organism evidence="9 10">
    <name type="scientific">Candidatus Roizmanbacteria bacterium RIFCSPHIGHO2_01_FULL_39_12c</name>
    <dbReference type="NCBI Taxonomy" id="1802031"/>
    <lineage>
        <taxon>Bacteria</taxon>
        <taxon>Candidatus Roizmaniibacteriota</taxon>
    </lineage>
</organism>
<evidence type="ECO:0000256" key="8">
    <source>
        <dbReference type="SAM" id="Phobius"/>
    </source>
</evidence>
<feature type="transmembrane region" description="Helical" evidence="8">
    <location>
        <begin position="288"/>
        <end position="307"/>
    </location>
</feature>
<evidence type="ECO:0000256" key="4">
    <source>
        <dbReference type="ARBA" id="ARBA00022679"/>
    </source>
</evidence>
<name>A0A1F7GE90_9BACT</name>
<dbReference type="PANTHER" id="PTHR33908">
    <property type="entry name" value="MANNOSYLTRANSFERASE YKCB-RELATED"/>
    <property type="match status" value="1"/>
</dbReference>
<dbReference type="Proteomes" id="UP000177208">
    <property type="component" value="Unassembled WGS sequence"/>
</dbReference>
<evidence type="ECO:0000256" key="2">
    <source>
        <dbReference type="ARBA" id="ARBA00022475"/>
    </source>
</evidence>
<feature type="transmembrane region" description="Helical" evidence="8">
    <location>
        <begin position="183"/>
        <end position="200"/>
    </location>
</feature>
<evidence type="ECO:0000313" key="10">
    <source>
        <dbReference type="Proteomes" id="UP000177208"/>
    </source>
</evidence>
<dbReference type="InterPro" id="IPR050297">
    <property type="entry name" value="LipidA_mod_glycosyltrf_83"/>
</dbReference>
<dbReference type="PANTHER" id="PTHR33908:SF11">
    <property type="entry name" value="MEMBRANE PROTEIN"/>
    <property type="match status" value="1"/>
</dbReference>
<dbReference type="GO" id="GO:0005886">
    <property type="term" value="C:plasma membrane"/>
    <property type="evidence" value="ECO:0007669"/>
    <property type="project" value="UniProtKB-SubCell"/>
</dbReference>
<sequence length="429" mass="50529">MLNWLFIHTPLSFLTQSLWRDEAFSYLLAKKKFVEIVLLSAKDFTPPLHPILLHLWINVFGSSEVALRSLSLVFFSATVCLCFIFMEEIFKLSAKKNFIYILLFLLNPFLVNYAFEARAYALLTFLATLSYFAYLKKLAKVYVFSTILGLYTHYFMVFVVLSQFFHNLIFRKKSKKYEQVKKMVLKPFLFFIPWFILVLSQKNFFNSSFWIDKSGLNTFLNILGIIYTGFEKNVFWVSLILLVLILLSVKKVIKKNRADENLYTLLILWGISIPILMAVISIDKPIFFPRYFIFSTVGLLLFLVYLIERSKRNFRIIAYLILILIAIFFQIKQLGENQKQDFRKMTSEIKVLANPDDPIYVTSELDFFTAKYYFPQHQVYIYNKSYELIPDYVGKVLIAKSDLVSTLPFYPKKAFIIKRDATFDIRSLF</sequence>
<keyword evidence="2" id="KW-1003">Cell membrane</keyword>
<comment type="subcellular location">
    <subcellularLocation>
        <location evidence="1">Cell membrane</location>
        <topology evidence="1">Multi-pass membrane protein</topology>
    </subcellularLocation>
</comment>
<keyword evidence="5 8" id="KW-0812">Transmembrane</keyword>
<feature type="transmembrane region" description="Helical" evidence="8">
    <location>
        <begin position="141"/>
        <end position="162"/>
    </location>
</feature>
<feature type="transmembrane region" description="Helical" evidence="8">
    <location>
        <begin position="65"/>
        <end position="86"/>
    </location>
</feature>
<evidence type="ECO:0000256" key="7">
    <source>
        <dbReference type="ARBA" id="ARBA00023136"/>
    </source>
</evidence>
<evidence type="ECO:0000313" key="9">
    <source>
        <dbReference type="EMBL" id="OGK17208.1"/>
    </source>
</evidence>
<keyword evidence="3" id="KW-0328">Glycosyltransferase</keyword>
<reference evidence="9 10" key="1">
    <citation type="journal article" date="2016" name="Nat. Commun.">
        <title>Thousands of microbial genomes shed light on interconnected biogeochemical processes in an aquifer system.</title>
        <authorList>
            <person name="Anantharaman K."/>
            <person name="Brown C.T."/>
            <person name="Hug L.A."/>
            <person name="Sharon I."/>
            <person name="Castelle C.J."/>
            <person name="Probst A.J."/>
            <person name="Thomas B.C."/>
            <person name="Singh A."/>
            <person name="Wilkins M.J."/>
            <person name="Karaoz U."/>
            <person name="Brodie E.L."/>
            <person name="Williams K.H."/>
            <person name="Hubbard S.S."/>
            <person name="Banfield J.F."/>
        </authorList>
    </citation>
    <scope>NUCLEOTIDE SEQUENCE [LARGE SCALE GENOMIC DNA]</scope>
</reference>
<evidence type="ECO:0000256" key="1">
    <source>
        <dbReference type="ARBA" id="ARBA00004651"/>
    </source>
</evidence>
<comment type="caution">
    <text evidence="9">The sequence shown here is derived from an EMBL/GenBank/DDBJ whole genome shotgun (WGS) entry which is preliminary data.</text>
</comment>
<keyword evidence="4" id="KW-0808">Transferase</keyword>
<dbReference type="GO" id="GO:0009103">
    <property type="term" value="P:lipopolysaccharide biosynthetic process"/>
    <property type="evidence" value="ECO:0007669"/>
    <property type="project" value="UniProtKB-ARBA"/>
</dbReference>
<evidence type="ECO:0000256" key="3">
    <source>
        <dbReference type="ARBA" id="ARBA00022676"/>
    </source>
</evidence>
<dbReference type="AlphaFoldDB" id="A0A1F7GE90"/>
<feature type="transmembrane region" description="Helical" evidence="8">
    <location>
        <begin position="233"/>
        <end position="249"/>
    </location>
</feature>
<evidence type="ECO:0000256" key="6">
    <source>
        <dbReference type="ARBA" id="ARBA00022989"/>
    </source>
</evidence>
<protein>
    <submittedName>
        <fullName evidence="9">Uncharacterized protein</fullName>
    </submittedName>
</protein>
<dbReference type="GO" id="GO:0016763">
    <property type="term" value="F:pentosyltransferase activity"/>
    <property type="evidence" value="ECO:0007669"/>
    <property type="project" value="TreeGrafter"/>
</dbReference>
<feature type="transmembrane region" description="Helical" evidence="8">
    <location>
        <begin position="314"/>
        <end position="331"/>
    </location>
</feature>
<keyword evidence="7 8" id="KW-0472">Membrane</keyword>
<accession>A0A1F7GE90</accession>